<accession>A0AAV0D6V0</accession>
<dbReference type="AlphaFoldDB" id="A0AAV0D6V0"/>
<dbReference type="InterPro" id="IPR013120">
    <property type="entry name" value="FAR_NAD-bd"/>
</dbReference>
<evidence type="ECO:0000256" key="4">
    <source>
        <dbReference type="RuleBase" id="RU363097"/>
    </source>
</evidence>
<evidence type="ECO:0000313" key="7">
    <source>
        <dbReference type="EMBL" id="CAH9094088.1"/>
    </source>
</evidence>
<dbReference type="PANTHER" id="PTHR11011">
    <property type="entry name" value="MALE STERILITY PROTEIN 2-RELATED"/>
    <property type="match status" value="1"/>
</dbReference>
<dbReference type="CDD" id="cd09071">
    <property type="entry name" value="FAR_C"/>
    <property type="match status" value="1"/>
</dbReference>
<evidence type="ECO:0000259" key="5">
    <source>
        <dbReference type="Pfam" id="PF03015"/>
    </source>
</evidence>
<keyword evidence="3 4" id="KW-0443">Lipid metabolism</keyword>
<dbReference type="Proteomes" id="UP001152523">
    <property type="component" value="Unassembled WGS sequence"/>
</dbReference>
<keyword evidence="8" id="KW-1185">Reference proteome</keyword>
<dbReference type="Pfam" id="PF03015">
    <property type="entry name" value="Sterile"/>
    <property type="match status" value="1"/>
</dbReference>
<dbReference type="InterPro" id="IPR036291">
    <property type="entry name" value="NAD(P)-bd_dom_sf"/>
</dbReference>
<comment type="caution">
    <text evidence="7">The sequence shown here is derived from an EMBL/GenBank/DDBJ whole genome shotgun (WGS) entry which is preliminary data.</text>
</comment>
<comment type="catalytic activity">
    <reaction evidence="4">
        <text>a long-chain fatty acyl-CoA + 2 NADPH + 2 H(+) = a long-chain primary fatty alcohol + 2 NADP(+) + CoA</text>
        <dbReference type="Rhea" id="RHEA:52716"/>
        <dbReference type="ChEBI" id="CHEBI:15378"/>
        <dbReference type="ChEBI" id="CHEBI:57287"/>
        <dbReference type="ChEBI" id="CHEBI:57783"/>
        <dbReference type="ChEBI" id="CHEBI:58349"/>
        <dbReference type="ChEBI" id="CHEBI:77396"/>
        <dbReference type="ChEBI" id="CHEBI:83139"/>
        <dbReference type="EC" id="1.2.1.84"/>
    </reaction>
</comment>
<dbReference type="Gene3D" id="3.40.50.720">
    <property type="entry name" value="NAD(P)-binding Rossmann-like Domain"/>
    <property type="match status" value="1"/>
</dbReference>
<dbReference type="EC" id="1.2.1.84" evidence="4"/>
<evidence type="ECO:0000313" key="8">
    <source>
        <dbReference type="Proteomes" id="UP001152523"/>
    </source>
</evidence>
<dbReference type="EMBL" id="CAMAPF010000079">
    <property type="protein sequence ID" value="CAH9094088.1"/>
    <property type="molecule type" value="Genomic_DNA"/>
</dbReference>
<dbReference type="SUPFAM" id="SSF51735">
    <property type="entry name" value="NAD(P)-binding Rossmann-fold domains"/>
    <property type="match status" value="1"/>
</dbReference>
<dbReference type="CDD" id="cd05236">
    <property type="entry name" value="FAR-N_SDR_e"/>
    <property type="match status" value="1"/>
</dbReference>
<proteinExistence type="inferred from homology"/>
<comment type="similarity">
    <text evidence="1 4">Belongs to the fatty acyl-CoA reductase family.</text>
</comment>
<evidence type="ECO:0000256" key="3">
    <source>
        <dbReference type="ARBA" id="ARBA00023098"/>
    </source>
</evidence>
<name>A0AAV0D6V0_9ASTE</name>
<comment type="function">
    <text evidence="4">Catalyzes the reduction of fatty acyl-CoA to fatty alcohols.</text>
</comment>
<organism evidence="7 8">
    <name type="scientific">Cuscuta epithymum</name>
    <dbReference type="NCBI Taxonomy" id="186058"/>
    <lineage>
        <taxon>Eukaryota</taxon>
        <taxon>Viridiplantae</taxon>
        <taxon>Streptophyta</taxon>
        <taxon>Embryophyta</taxon>
        <taxon>Tracheophyta</taxon>
        <taxon>Spermatophyta</taxon>
        <taxon>Magnoliopsida</taxon>
        <taxon>eudicotyledons</taxon>
        <taxon>Gunneridae</taxon>
        <taxon>Pentapetalae</taxon>
        <taxon>asterids</taxon>
        <taxon>lamiids</taxon>
        <taxon>Solanales</taxon>
        <taxon>Convolvulaceae</taxon>
        <taxon>Cuscuteae</taxon>
        <taxon>Cuscuta</taxon>
        <taxon>Cuscuta subgen. Cuscuta</taxon>
    </lineage>
</organism>
<evidence type="ECO:0000256" key="1">
    <source>
        <dbReference type="ARBA" id="ARBA00005928"/>
    </source>
</evidence>
<keyword evidence="2 4" id="KW-0444">Lipid biosynthesis</keyword>
<evidence type="ECO:0000259" key="6">
    <source>
        <dbReference type="Pfam" id="PF07993"/>
    </source>
</evidence>
<reference evidence="7" key="1">
    <citation type="submission" date="2022-07" db="EMBL/GenBank/DDBJ databases">
        <authorList>
            <person name="Macas J."/>
            <person name="Novak P."/>
            <person name="Neumann P."/>
        </authorList>
    </citation>
    <scope>NUCLEOTIDE SEQUENCE</scope>
</reference>
<keyword evidence="4" id="KW-0560">Oxidoreductase</keyword>
<dbReference type="GO" id="GO:0080019">
    <property type="term" value="F:alcohol-forming very long-chain fatty acyl-CoA reductase activity"/>
    <property type="evidence" value="ECO:0007669"/>
    <property type="project" value="InterPro"/>
</dbReference>
<dbReference type="PANTHER" id="PTHR11011:SF99">
    <property type="entry name" value="FATTY ACYL-COA REDUCTASE 3"/>
    <property type="match status" value="1"/>
</dbReference>
<gene>
    <name evidence="7" type="ORF">CEPIT_LOCUS12770</name>
</gene>
<dbReference type="InterPro" id="IPR033640">
    <property type="entry name" value="FAR_C"/>
</dbReference>
<dbReference type="Pfam" id="PF07993">
    <property type="entry name" value="NAD_binding_4"/>
    <property type="match status" value="1"/>
</dbReference>
<dbReference type="GO" id="GO:0010345">
    <property type="term" value="P:suberin biosynthetic process"/>
    <property type="evidence" value="ECO:0007669"/>
    <property type="project" value="TreeGrafter"/>
</dbReference>
<protein>
    <recommendedName>
        <fullName evidence="4">Fatty acyl-CoA reductase</fullName>
        <ecNumber evidence="4">1.2.1.84</ecNumber>
    </recommendedName>
</protein>
<dbReference type="GO" id="GO:0102965">
    <property type="term" value="F:alcohol-forming long-chain fatty acyl-CoA reductase activity"/>
    <property type="evidence" value="ECO:0007669"/>
    <property type="project" value="UniProtKB-EC"/>
</dbReference>
<dbReference type="GO" id="GO:0035336">
    <property type="term" value="P:long-chain fatty-acyl-CoA metabolic process"/>
    <property type="evidence" value="ECO:0007669"/>
    <property type="project" value="TreeGrafter"/>
</dbReference>
<evidence type="ECO:0000256" key="2">
    <source>
        <dbReference type="ARBA" id="ARBA00022516"/>
    </source>
</evidence>
<feature type="domain" description="Thioester reductase (TE)" evidence="6">
    <location>
        <begin position="45"/>
        <end position="346"/>
    </location>
</feature>
<sequence>MEYISFHHRATITSVICRLSVSSNKELAMELDSALSFLKDRTILITGATGFLAKIFVEKILRVQPNVKKLFLLLRAEDTTTARQRLNYEVLGKELFTVLKEKYGERWNGLVSERVKVVAGDISLEDLGIKDSNLLDLLWREVDAVVNLAATTNFDERYDVSMKINTLGAKHVLNFAQKCKNLRVLLHVSTAYVSGEREGLILENPHKMGETLNGSCGLDIKREEMIIFETLEMLRAQNASEKSITLAMKDLGIKRAKAYGWPNTYVFTKAMGEMLLGKSRDNVPLVIIRPTIVTSTYKEPFPGWIEGLRTVDSLAVAYGKGNITCFPGDPEIIMDVIPSDMVVNAMIVAMVAHADQQGTESIYHVGSSMSNPVEFKALQKFVYNYFTHHPWINKDGKPILVGEITVLSSVEIFERYMFIHYLIPLKGLEMVNKACCQYFQRVYDETHKKIRVMMRMVELYRPYAFFKGVYDDMNTEKLRRATKEENIETDLFYFDPKIVNWEDYFIKTHFPGVMKYVFKIRN</sequence>
<keyword evidence="4" id="KW-0521">NADP</keyword>
<feature type="domain" description="Fatty acyl-CoA reductase C-terminal" evidence="5">
    <location>
        <begin position="421"/>
        <end position="519"/>
    </location>
</feature>
<dbReference type="InterPro" id="IPR026055">
    <property type="entry name" value="FAR"/>
</dbReference>